<protein>
    <recommendedName>
        <fullName evidence="5">Nucleotide exchange factor SIL1</fullName>
    </recommendedName>
</protein>
<gene>
    <name evidence="3" type="ORF">BCR44DRAFT_1458402</name>
</gene>
<feature type="chain" id="PRO_5013028280" description="Nucleotide exchange factor SIL1" evidence="2">
    <location>
        <begin position="36"/>
        <end position="343"/>
    </location>
</feature>
<evidence type="ECO:0000313" key="4">
    <source>
        <dbReference type="Proteomes" id="UP000193411"/>
    </source>
</evidence>
<organism evidence="3 4">
    <name type="scientific">Catenaria anguillulae PL171</name>
    <dbReference type="NCBI Taxonomy" id="765915"/>
    <lineage>
        <taxon>Eukaryota</taxon>
        <taxon>Fungi</taxon>
        <taxon>Fungi incertae sedis</taxon>
        <taxon>Blastocladiomycota</taxon>
        <taxon>Blastocladiomycetes</taxon>
        <taxon>Blastocladiales</taxon>
        <taxon>Catenariaceae</taxon>
        <taxon>Catenaria</taxon>
    </lineage>
</organism>
<dbReference type="InterPro" id="IPR011989">
    <property type="entry name" value="ARM-like"/>
</dbReference>
<dbReference type="OrthoDB" id="448649at2759"/>
<name>A0A1Y2HYJ1_9FUNG</name>
<dbReference type="Proteomes" id="UP000193411">
    <property type="component" value="Unassembled WGS sequence"/>
</dbReference>
<evidence type="ECO:0000256" key="2">
    <source>
        <dbReference type="SAM" id="SignalP"/>
    </source>
</evidence>
<reference evidence="3 4" key="1">
    <citation type="submission" date="2016-07" db="EMBL/GenBank/DDBJ databases">
        <title>Pervasive Adenine N6-methylation of Active Genes in Fungi.</title>
        <authorList>
            <consortium name="DOE Joint Genome Institute"/>
            <person name="Mondo S.J."/>
            <person name="Dannebaum R.O."/>
            <person name="Kuo R.C."/>
            <person name="Labutti K."/>
            <person name="Haridas S."/>
            <person name="Kuo A."/>
            <person name="Salamov A."/>
            <person name="Ahrendt S.R."/>
            <person name="Lipzen A."/>
            <person name="Sullivan W."/>
            <person name="Andreopoulos W.B."/>
            <person name="Clum A."/>
            <person name="Lindquist E."/>
            <person name="Daum C."/>
            <person name="Ramamoorthy G.K."/>
            <person name="Gryganskyi A."/>
            <person name="Culley D."/>
            <person name="Magnuson J.K."/>
            <person name="James T.Y."/>
            <person name="O'Malley M.A."/>
            <person name="Stajich J.E."/>
            <person name="Spatafora J.W."/>
            <person name="Visel A."/>
            <person name="Grigoriev I.V."/>
        </authorList>
    </citation>
    <scope>NUCLEOTIDE SEQUENCE [LARGE SCALE GENOMIC DNA]</scope>
    <source>
        <strain evidence="3 4">PL171</strain>
    </source>
</reference>
<evidence type="ECO:0000313" key="3">
    <source>
        <dbReference type="EMBL" id="ORZ39640.1"/>
    </source>
</evidence>
<proteinExistence type="predicted"/>
<feature type="region of interest" description="Disordered" evidence="1">
    <location>
        <begin position="136"/>
        <end position="196"/>
    </location>
</feature>
<feature type="signal peptide" evidence="2">
    <location>
        <begin position="1"/>
        <end position="35"/>
    </location>
</feature>
<evidence type="ECO:0000256" key="1">
    <source>
        <dbReference type="SAM" id="MobiDB-lite"/>
    </source>
</evidence>
<dbReference type="AlphaFoldDB" id="A0A1Y2HYJ1"/>
<comment type="caution">
    <text evidence="3">The sequence shown here is derived from an EMBL/GenBank/DDBJ whole genome shotgun (WGS) entry which is preliminary data.</text>
</comment>
<dbReference type="Gene3D" id="1.25.10.10">
    <property type="entry name" value="Leucine-rich Repeat Variant"/>
    <property type="match status" value="1"/>
</dbReference>
<dbReference type="STRING" id="765915.A0A1Y2HYJ1"/>
<accession>A0A1Y2HYJ1</accession>
<keyword evidence="4" id="KW-1185">Reference proteome</keyword>
<keyword evidence="2" id="KW-0732">Signal</keyword>
<evidence type="ECO:0008006" key="5">
    <source>
        <dbReference type="Google" id="ProtNLM"/>
    </source>
</evidence>
<sequence length="343" mass="37849">MTIPTALSHSSPRRRWCFLAMSLALIATFLALVHGYRPADRDSDSHHRSRARNSPSADDDVICPMSAVYTSQPCYPRIFQSTSDEIYTKVLDGQVVPAGFDIRLDMQSGERWAKLPRKNHGSSNAARPADVAIVPGQDVHDDDLPPPLGRSKNSRVQQSDPSPIKFRHQDPHSEGGDIPYKRPSSAGGKRRVSAAETQSLQELMGDHGLDFMARFSGDKAFGEIADRHCQRPSRDAIMFYRVIGNSLQNNDKAIKHVADTIPDLTAHLIHCINWNTSRAGSHRAATGLAKSCLYALGSLVRGSKALGQEFMVEYQGGTLLRKWASKVPEVQLKCQALLEDLNV</sequence>
<dbReference type="EMBL" id="MCFL01000005">
    <property type="protein sequence ID" value="ORZ39640.1"/>
    <property type="molecule type" value="Genomic_DNA"/>
</dbReference>
<feature type="region of interest" description="Disordered" evidence="1">
    <location>
        <begin position="38"/>
        <end position="59"/>
    </location>
</feature>